<sequence length="457" mass="52671">MRELACNSIMLFVAIFTINTMEAQFQFGRQKKKKNVNTKVWEDSGGITRSFVFDGIEVLATSYSQTNSPYNWAVRSQIRNSESNYANIYFGWRGECQEELLIKGSYGSFFAKATPDPEFLHRGNIEKLDFIAHLTALAKTLINQCDQLKTIRLQINISPNYIYKGHLDKENGWRIINDSGTKQYQKTLSVVAQSEGYGKPTFLAMYRGVCSNKIFVRIEERNSAFRCSRIKFSDYNEIIESFRSQITSQCSNVSEIHFQLESIPDGFNCSSNGSCTVIARKEDNWSVINTNFKKKKEIQSIGSNTRFISMIEKEGFDPTEEHPNRFKMVYTDYLEAFGTNCPHKLKNAVPYEIKSIEERYNSISGETYSREQVGPTKIVEFEKIHLPTYKQFINDNKRTHMRLGLSVAFKGTASQVQYFREALNDTYEVQKFVEENCNNGRAEKVYDLLNTFASKLK</sequence>
<dbReference type="AlphaFoldDB" id="A0A0F9MVC5"/>
<protein>
    <submittedName>
        <fullName evidence="1">Uncharacterized protein</fullName>
    </submittedName>
</protein>
<evidence type="ECO:0000313" key="1">
    <source>
        <dbReference type="EMBL" id="KKM80595.1"/>
    </source>
</evidence>
<gene>
    <name evidence="1" type="ORF">LCGC14_1338310</name>
</gene>
<dbReference type="EMBL" id="LAZR01008156">
    <property type="protein sequence ID" value="KKM80595.1"/>
    <property type="molecule type" value="Genomic_DNA"/>
</dbReference>
<reference evidence="1" key="1">
    <citation type="journal article" date="2015" name="Nature">
        <title>Complex archaea that bridge the gap between prokaryotes and eukaryotes.</title>
        <authorList>
            <person name="Spang A."/>
            <person name="Saw J.H."/>
            <person name="Jorgensen S.L."/>
            <person name="Zaremba-Niedzwiedzka K."/>
            <person name="Martijn J."/>
            <person name="Lind A.E."/>
            <person name="van Eijk R."/>
            <person name="Schleper C."/>
            <person name="Guy L."/>
            <person name="Ettema T.J."/>
        </authorList>
    </citation>
    <scope>NUCLEOTIDE SEQUENCE</scope>
</reference>
<name>A0A0F9MVC5_9ZZZZ</name>
<accession>A0A0F9MVC5</accession>
<organism evidence="1">
    <name type="scientific">marine sediment metagenome</name>
    <dbReference type="NCBI Taxonomy" id="412755"/>
    <lineage>
        <taxon>unclassified sequences</taxon>
        <taxon>metagenomes</taxon>
        <taxon>ecological metagenomes</taxon>
    </lineage>
</organism>
<proteinExistence type="predicted"/>
<comment type="caution">
    <text evidence="1">The sequence shown here is derived from an EMBL/GenBank/DDBJ whole genome shotgun (WGS) entry which is preliminary data.</text>
</comment>